<keyword evidence="3" id="KW-0012">Acyltransferase</keyword>
<feature type="transmembrane region" description="Helical" evidence="1">
    <location>
        <begin position="82"/>
        <end position="106"/>
    </location>
</feature>
<comment type="caution">
    <text evidence="3">The sequence shown here is derived from an EMBL/GenBank/DDBJ whole genome shotgun (WGS) entry which is preliminary data.</text>
</comment>
<dbReference type="Pfam" id="PF01757">
    <property type="entry name" value="Acyl_transf_3"/>
    <property type="match status" value="1"/>
</dbReference>
<dbReference type="GO" id="GO:0016747">
    <property type="term" value="F:acyltransferase activity, transferring groups other than amino-acyl groups"/>
    <property type="evidence" value="ECO:0007669"/>
    <property type="project" value="InterPro"/>
</dbReference>
<reference evidence="3 4" key="1">
    <citation type="submission" date="2014-07" db="EMBL/GenBank/DDBJ databases">
        <authorList>
            <person name="McCorrison J."/>
            <person name="Sanka R."/>
            <person name="Torralba M."/>
            <person name="Gillis M."/>
            <person name="Haft D.H."/>
            <person name="Methe B."/>
            <person name="Sutton G."/>
            <person name="Nelson K.E."/>
        </authorList>
    </citation>
    <scope>NUCLEOTIDE SEQUENCE [LARGE SCALE GENOMIC DNA]</scope>
    <source>
        <strain evidence="3 4">DNF00666</strain>
    </source>
</reference>
<keyword evidence="1" id="KW-0472">Membrane</keyword>
<gene>
    <name evidence="3" type="ORF">HMPREF0661_06445</name>
</gene>
<accession>A0A096CU95</accession>
<proteinExistence type="predicted"/>
<dbReference type="RefSeq" id="WP_081948105.1">
    <property type="nucleotide sequence ID" value="NZ_JRNS01000334.1"/>
</dbReference>
<evidence type="ECO:0000256" key="1">
    <source>
        <dbReference type="SAM" id="Phobius"/>
    </source>
</evidence>
<keyword evidence="1" id="KW-0812">Transmembrane</keyword>
<organism evidence="3 4">
    <name type="scientific">Prevotella melaninogenica DNF00666</name>
    <dbReference type="NCBI Taxonomy" id="1401073"/>
    <lineage>
        <taxon>Bacteria</taxon>
        <taxon>Pseudomonadati</taxon>
        <taxon>Bacteroidota</taxon>
        <taxon>Bacteroidia</taxon>
        <taxon>Bacteroidales</taxon>
        <taxon>Prevotellaceae</taxon>
        <taxon>Prevotella</taxon>
    </lineage>
</organism>
<feature type="transmembrane region" description="Helical" evidence="1">
    <location>
        <begin position="322"/>
        <end position="345"/>
    </location>
</feature>
<name>A0A096CU95_9BACT</name>
<evidence type="ECO:0000259" key="2">
    <source>
        <dbReference type="Pfam" id="PF01757"/>
    </source>
</evidence>
<dbReference type="Proteomes" id="UP000029578">
    <property type="component" value="Unassembled WGS sequence"/>
</dbReference>
<dbReference type="EMBL" id="JRNS01000334">
    <property type="protein sequence ID" value="KGF48834.1"/>
    <property type="molecule type" value="Genomic_DNA"/>
</dbReference>
<feature type="transmembrane region" description="Helical" evidence="1">
    <location>
        <begin position="141"/>
        <end position="159"/>
    </location>
</feature>
<feature type="transmembrane region" description="Helical" evidence="1">
    <location>
        <begin position="269"/>
        <end position="287"/>
    </location>
</feature>
<evidence type="ECO:0000313" key="4">
    <source>
        <dbReference type="Proteomes" id="UP000029578"/>
    </source>
</evidence>
<keyword evidence="1" id="KW-1133">Transmembrane helix</keyword>
<feature type="transmembrane region" description="Helical" evidence="1">
    <location>
        <begin position="357"/>
        <end position="376"/>
    </location>
</feature>
<dbReference type="InterPro" id="IPR002656">
    <property type="entry name" value="Acyl_transf_3_dom"/>
</dbReference>
<feature type="transmembrane region" description="Helical" evidence="1">
    <location>
        <begin position="187"/>
        <end position="206"/>
    </location>
</feature>
<evidence type="ECO:0000313" key="3">
    <source>
        <dbReference type="EMBL" id="KGF48834.1"/>
    </source>
</evidence>
<sequence>MFNKERNTYTEQSVPEQRKERREALLTRVECDALRGLAIIGIFLHNYCHWLRPVVKENEYQYFQRNVDKLYQVLQGAWNELFFFHILSFFGHYGVPVFLFLSAYGLTMKYEKQQPTVPTSMLQSQSSLPFFGFIKYHWVKLFRMMIVGFVVFTMVDAITDAPHDYHVMDIIGQMGLFNNLLPNPDDIIWPGPYWFFGLMIQLYIVYRLFLYRRHWAWNVMLIVLCFAIQLSCEPESEALNRWRYNFIGGMLPFGFGVLYARYAHAWTTATNLVAFVLSLLAILLMSFNYITWYFVPLVICVASITFVRLLSWIEGAVGNKYFSVMNVLSWIGSISAALFVCHPITRKIFIPISRGGEYWTGLLLYVISSLCLAWLFKELMKKIPSPKLK</sequence>
<feature type="domain" description="Acyltransferase 3" evidence="2">
    <location>
        <begin position="32"/>
        <end position="376"/>
    </location>
</feature>
<feature type="transmembrane region" description="Helical" evidence="1">
    <location>
        <begin position="215"/>
        <end position="232"/>
    </location>
</feature>
<protein>
    <submittedName>
        <fullName evidence="3">Acyltransferase</fullName>
    </submittedName>
</protein>
<keyword evidence="3" id="KW-0808">Transferase</keyword>
<feature type="transmembrane region" description="Helical" evidence="1">
    <location>
        <begin position="293"/>
        <end position="310"/>
    </location>
</feature>
<dbReference type="AlphaFoldDB" id="A0A096CU95"/>